<dbReference type="CDD" id="cd18804">
    <property type="entry name" value="SF2_C_priA"/>
    <property type="match status" value="1"/>
</dbReference>
<feature type="binding site" evidence="12">
    <location>
        <position position="510"/>
    </location>
    <ligand>
        <name>Zn(2+)</name>
        <dbReference type="ChEBI" id="CHEBI:29105"/>
        <label>1</label>
    </ligand>
</feature>
<dbReference type="InterPro" id="IPR005259">
    <property type="entry name" value="PriA"/>
</dbReference>
<feature type="binding site" evidence="12">
    <location>
        <position position="497"/>
    </location>
    <ligand>
        <name>Zn(2+)</name>
        <dbReference type="ChEBI" id="CHEBI:29105"/>
        <label>2</label>
    </ligand>
</feature>
<dbReference type="GO" id="GO:1990077">
    <property type="term" value="C:primosome complex"/>
    <property type="evidence" value="ECO:0007669"/>
    <property type="project" value="UniProtKB-UniRule"/>
</dbReference>
<dbReference type="SMART" id="SM00490">
    <property type="entry name" value="HELICc"/>
    <property type="match status" value="1"/>
</dbReference>
<comment type="catalytic activity">
    <reaction evidence="11 12">
        <text>ATP + H2O = ADP + phosphate + H(+)</text>
        <dbReference type="Rhea" id="RHEA:13065"/>
        <dbReference type="ChEBI" id="CHEBI:15377"/>
        <dbReference type="ChEBI" id="CHEBI:15378"/>
        <dbReference type="ChEBI" id="CHEBI:30616"/>
        <dbReference type="ChEBI" id="CHEBI:43474"/>
        <dbReference type="ChEBI" id="CHEBI:456216"/>
        <dbReference type="EC" id="5.6.2.4"/>
    </reaction>
</comment>
<dbReference type="InterPro" id="IPR027417">
    <property type="entry name" value="P-loop_NTPase"/>
</dbReference>
<evidence type="ECO:0000259" key="14">
    <source>
        <dbReference type="PROSITE" id="PS51194"/>
    </source>
</evidence>
<comment type="caution">
    <text evidence="15">The sequence shown here is derived from an EMBL/GenBank/DDBJ whole genome shotgun (WGS) entry which is preliminary data.</text>
</comment>
<dbReference type="GO" id="GO:0006302">
    <property type="term" value="P:double-strand break repair"/>
    <property type="evidence" value="ECO:0007669"/>
    <property type="project" value="InterPro"/>
</dbReference>
<keyword evidence="9 12" id="KW-0238">DNA-binding</keyword>
<keyword evidence="4 12" id="KW-0547">Nucleotide-binding</keyword>
<comment type="cofactor">
    <cofactor evidence="12">
        <name>Zn(2+)</name>
        <dbReference type="ChEBI" id="CHEBI:29105"/>
    </cofactor>
    <text evidence="12">Binds 2 zinc ions per subunit.</text>
</comment>
<dbReference type="NCBIfam" id="NF004066">
    <property type="entry name" value="PRK05580.1-3"/>
    <property type="match status" value="1"/>
</dbReference>
<dbReference type="InterPro" id="IPR011545">
    <property type="entry name" value="DEAD/DEAH_box_helicase_dom"/>
</dbReference>
<dbReference type="GO" id="GO:0006270">
    <property type="term" value="P:DNA replication initiation"/>
    <property type="evidence" value="ECO:0007669"/>
    <property type="project" value="TreeGrafter"/>
</dbReference>
<accession>E8LDA1</accession>
<dbReference type="AlphaFoldDB" id="E8LDA1"/>
<dbReference type="InterPro" id="IPR041222">
    <property type="entry name" value="PriA_3primeBD"/>
</dbReference>
<evidence type="ECO:0000256" key="6">
    <source>
        <dbReference type="ARBA" id="ARBA00022806"/>
    </source>
</evidence>
<keyword evidence="10 12" id="KW-0413">Isomerase</keyword>
<keyword evidence="5 12" id="KW-0378">Hydrolase</keyword>
<keyword evidence="2 12" id="KW-0235">DNA replication</keyword>
<feature type="binding site" evidence="12">
    <location>
        <position position="479"/>
    </location>
    <ligand>
        <name>Zn(2+)</name>
        <dbReference type="ChEBI" id="CHEBI:29105"/>
        <label>2</label>
    </ligand>
</feature>
<dbReference type="Pfam" id="PF00270">
    <property type="entry name" value="DEAD"/>
    <property type="match status" value="1"/>
</dbReference>
<feature type="binding site" evidence="12">
    <location>
        <position position="470"/>
    </location>
    <ligand>
        <name>Zn(2+)</name>
        <dbReference type="ChEBI" id="CHEBI:29105"/>
        <label>1</label>
    </ligand>
</feature>
<evidence type="ECO:0000259" key="13">
    <source>
        <dbReference type="PROSITE" id="PS51192"/>
    </source>
</evidence>
<dbReference type="InterPro" id="IPR001650">
    <property type="entry name" value="Helicase_C-like"/>
</dbReference>
<comment type="function">
    <text evidence="12">Initiates the restart of stalled replication forks, which reloads the replicative helicase on sites other than the origin of replication. Recognizes and binds to abandoned replication forks and remodels them to uncover a helicase loading site. Promotes assembly of the primosome at these replication forks.</text>
</comment>
<dbReference type="InterPro" id="IPR040498">
    <property type="entry name" value="PriA_CRR"/>
</dbReference>
<organism evidence="15 16">
    <name type="scientific">Phascolarctobacterium succinatutens YIT 12067</name>
    <dbReference type="NCBI Taxonomy" id="626939"/>
    <lineage>
        <taxon>Bacteria</taxon>
        <taxon>Bacillati</taxon>
        <taxon>Bacillota</taxon>
        <taxon>Negativicutes</taxon>
        <taxon>Acidaminococcales</taxon>
        <taxon>Acidaminococcaceae</taxon>
        <taxon>Phascolarctobacterium</taxon>
    </lineage>
</organism>
<dbReference type="PROSITE" id="PS51192">
    <property type="entry name" value="HELICASE_ATP_BIND_1"/>
    <property type="match status" value="1"/>
</dbReference>
<dbReference type="Pfam" id="PF17764">
    <property type="entry name" value="PriA_3primeBD"/>
    <property type="match status" value="1"/>
</dbReference>
<dbReference type="FunFam" id="3.40.50.300:FF:000489">
    <property type="entry name" value="Primosome assembly protein PriA"/>
    <property type="match status" value="1"/>
</dbReference>
<feature type="domain" description="Helicase C-terminal" evidence="14">
    <location>
        <begin position="502"/>
        <end position="675"/>
    </location>
</feature>
<sequence>MFAVNVAINLPVKNLFRQFTYSVPEALQFIDSGWRVVIPFSGQKVEGFVVERVSLPSDEVLKSKLKPVEAALGDTPWFDKEMLATAKWMADYYMCSLAEAMRLFVPGKSSIKRRAVRDAQGRLLYYVYNERLQEKTVLAYRINAAGRQALAEGTLAKRAKGQHAALGVLAQAAGALSVSELAQQGVSSAVARALAQNGLADAVQKRVLRNSYNTEQERGESLQLTAEQQDAAVKINQAIDAQRAQSFLLQGITGSGKTEVYLRAAAHAVDAGWQVLMLVPEIALTAQLVKRFQAWFGSEIAVAHSKLSQNERGDVWYRMRTGKARVLIGVRSAVFAPFEKLGLVIVDEEHEGSYKEEDHRPHYNARDVARTRCRLTGAALVLGSATPDLCTYYKALQGECTHLHLTSRPNGAALPKVEIVDMRKELEARNFSVLSRALQQALVMTAAAGEQAIVLLNRRGYSTFVMCRDCGQTITCPHCAVAMVYHKKNEDLRCHYCGNTMPLPQECPNCHSRRIKYFGSGTQKAEEQLQQLPEVRVLRMDQDSTVAKFAHADILRRFADGAANVLIGTQMVAKGHDIPNVTLVGVLAADSTLHLPDYRASERAFSLLTQAAGRAGRGDRPGHVIFQTYDPDNPILQLAVTQDYDTFAKRELQERKNYFYPPFAQMLKLQVVDKDEGAGLVLAQQVVFYLQSLKLQGKLEDLLIAGPFPSLVAKAYDLYRFNVLLKAQDLKETKEALLNSEFKEKANLYFNVDPVSVI</sequence>
<evidence type="ECO:0000256" key="7">
    <source>
        <dbReference type="ARBA" id="ARBA00022833"/>
    </source>
</evidence>
<comment type="similarity">
    <text evidence="12">Belongs to the helicase family. PriA subfamily.</text>
</comment>
<name>E8LDA1_9FIRM</name>
<dbReference type="GO" id="GO:0003677">
    <property type="term" value="F:DNA binding"/>
    <property type="evidence" value="ECO:0007669"/>
    <property type="project" value="UniProtKB-UniRule"/>
</dbReference>
<feature type="domain" description="Helicase ATP-binding" evidence="13">
    <location>
        <begin position="238"/>
        <end position="405"/>
    </location>
</feature>
<dbReference type="Gene3D" id="3.40.1440.60">
    <property type="entry name" value="PriA, 3(prime) DNA-binding domain"/>
    <property type="match status" value="1"/>
</dbReference>
<dbReference type="HAMAP" id="MF_00983">
    <property type="entry name" value="PriA"/>
    <property type="match status" value="1"/>
</dbReference>
<feature type="binding site" evidence="12">
    <location>
        <position position="494"/>
    </location>
    <ligand>
        <name>Zn(2+)</name>
        <dbReference type="ChEBI" id="CHEBI:29105"/>
        <label>2</label>
    </ligand>
</feature>
<keyword evidence="7 12" id="KW-0862">Zinc</keyword>
<dbReference type="GO" id="GO:0005524">
    <property type="term" value="F:ATP binding"/>
    <property type="evidence" value="ECO:0007669"/>
    <property type="project" value="UniProtKB-UniRule"/>
</dbReference>
<dbReference type="PANTHER" id="PTHR30580">
    <property type="entry name" value="PRIMOSOMAL PROTEIN N"/>
    <property type="match status" value="1"/>
</dbReference>
<dbReference type="InterPro" id="IPR042115">
    <property type="entry name" value="PriA_3primeBD_sf"/>
</dbReference>
<evidence type="ECO:0000256" key="10">
    <source>
        <dbReference type="ARBA" id="ARBA00023235"/>
    </source>
</evidence>
<dbReference type="CDD" id="cd17929">
    <property type="entry name" value="DEXHc_priA"/>
    <property type="match status" value="1"/>
</dbReference>
<dbReference type="Pfam" id="PF18074">
    <property type="entry name" value="PriA_C"/>
    <property type="match status" value="1"/>
</dbReference>
<keyword evidence="8 12" id="KW-0067">ATP-binding</keyword>
<dbReference type="Gene3D" id="3.40.50.300">
    <property type="entry name" value="P-loop containing nucleotide triphosphate hydrolases"/>
    <property type="match status" value="2"/>
</dbReference>
<comment type="catalytic activity">
    <reaction evidence="12">
        <text>Couples ATP hydrolysis with the unwinding of duplex DNA by translocating in the 3'-5' direction.</text>
        <dbReference type="EC" id="5.6.2.4"/>
    </reaction>
</comment>
<dbReference type="GO" id="GO:0016887">
    <property type="term" value="F:ATP hydrolysis activity"/>
    <property type="evidence" value="ECO:0007669"/>
    <property type="project" value="RHEA"/>
</dbReference>
<evidence type="ECO:0000256" key="3">
    <source>
        <dbReference type="ARBA" id="ARBA00022723"/>
    </source>
</evidence>
<evidence type="ECO:0000313" key="16">
    <source>
        <dbReference type="Proteomes" id="UP000004923"/>
    </source>
</evidence>
<protein>
    <recommendedName>
        <fullName evidence="12">Replication restart protein PriA</fullName>
    </recommendedName>
    <alternativeName>
        <fullName evidence="12">ATP-dependent DNA helicase PriA</fullName>
        <ecNumber evidence="12">5.6.2.4</ecNumber>
    </alternativeName>
    <alternativeName>
        <fullName evidence="12">DNA 3'-5' helicase PriA</fullName>
    </alternativeName>
</protein>
<evidence type="ECO:0000256" key="8">
    <source>
        <dbReference type="ARBA" id="ARBA00022840"/>
    </source>
</evidence>
<dbReference type="GO" id="GO:0006269">
    <property type="term" value="P:DNA replication, synthesis of primer"/>
    <property type="evidence" value="ECO:0007669"/>
    <property type="project" value="UniProtKB-KW"/>
</dbReference>
<dbReference type="OrthoDB" id="9759544at2"/>
<feature type="binding site" evidence="12">
    <location>
        <position position="467"/>
    </location>
    <ligand>
        <name>Zn(2+)</name>
        <dbReference type="ChEBI" id="CHEBI:29105"/>
        <label>1</label>
    </ligand>
</feature>
<evidence type="ECO:0000256" key="5">
    <source>
        <dbReference type="ARBA" id="ARBA00022801"/>
    </source>
</evidence>
<dbReference type="eggNOG" id="COG1198">
    <property type="taxonomic scope" value="Bacteria"/>
</dbReference>
<dbReference type="PANTHER" id="PTHR30580:SF0">
    <property type="entry name" value="PRIMOSOMAL PROTEIN N"/>
    <property type="match status" value="1"/>
</dbReference>
<dbReference type="EC" id="5.6.2.4" evidence="12"/>
<dbReference type="Pfam" id="PF18319">
    <property type="entry name" value="Zn_ribbon_PriA"/>
    <property type="match status" value="1"/>
</dbReference>
<dbReference type="InterPro" id="IPR014001">
    <property type="entry name" value="Helicase_ATP-bd"/>
</dbReference>
<dbReference type="SMART" id="SM00487">
    <property type="entry name" value="DEXDc"/>
    <property type="match status" value="1"/>
</dbReference>
<dbReference type="GO" id="GO:0006310">
    <property type="term" value="P:DNA recombination"/>
    <property type="evidence" value="ECO:0007669"/>
    <property type="project" value="InterPro"/>
</dbReference>
<dbReference type="RefSeq" id="WP_009145208.1">
    <property type="nucleotide sequence ID" value="NZ_GL830875.1"/>
</dbReference>
<dbReference type="NCBIfam" id="TIGR00595">
    <property type="entry name" value="priA"/>
    <property type="match status" value="1"/>
</dbReference>
<keyword evidence="6 12" id="KW-0347">Helicase</keyword>
<dbReference type="Pfam" id="PF00271">
    <property type="entry name" value="Helicase_C"/>
    <property type="match status" value="1"/>
</dbReference>
<dbReference type="GO" id="GO:0008270">
    <property type="term" value="F:zinc ion binding"/>
    <property type="evidence" value="ECO:0007669"/>
    <property type="project" value="UniProtKB-UniRule"/>
</dbReference>
<reference evidence="15" key="1">
    <citation type="submission" date="2011-01" db="EMBL/GenBank/DDBJ databases">
        <authorList>
            <person name="Weinstock G."/>
            <person name="Sodergren E."/>
            <person name="Clifton S."/>
            <person name="Fulton L."/>
            <person name="Fulton B."/>
            <person name="Courtney L."/>
            <person name="Fronick C."/>
            <person name="Harrison M."/>
            <person name="Strong C."/>
            <person name="Farmer C."/>
            <person name="Delahaunty K."/>
            <person name="Markovic C."/>
            <person name="Hall O."/>
            <person name="Minx P."/>
            <person name="Tomlinson C."/>
            <person name="Mitreva M."/>
            <person name="Hou S."/>
            <person name="Chen J."/>
            <person name="Wollam A."/>
            <person name="Pepin K.H."/>
            <person name="Johnson M."/>
            <person name="Bhonagiri V."/>
            <person name="Zhang X."/>
            <person name="Suruliraj S."/>
            <person name="Warren W."/>
            <person name="Chinwalla A."/>
            <person name="Mardis E.R."/>
            <person name="Wilson R.K."/>
        </authorList>
    </citation>
    <scope>NUCLEOTIDE SEQUENCE [LARGE SCALE GENOMIC DNA]</scope>
    <source>
        <strain evidence="15">YIT 12067</strain>
    </source>
</reference>
<dbReference type="InterPro" id="IPR041236">
    <property type="entry name" value="PriA_C"/>
</dbReference>
<gene>
    <name evidence="12 15" type="primary">priA</name>
    <name evidence="15" type="ORF">HMPREF9443_00828</name>
</gene>
<evidence type="ECO:0000256" key="4">
    <source>
        <dbReference type="ARBA" id="ARBA00022741"/>
    </source>
</evidence>
<feature type="binding site" evidence="12">
    <location>
        <position position="507"/>
    </location>
    <ligand>
        <name>Zn(2+)</name>
        <dbReference type="ChEBI" id="CHEBI:29105"/>
        <label>1</label>
    </ligand>
</feature>
<evidence type="ECO:0000313" key="15">
    <source>
        <dbReference type="EMBL" id="EFY05116.1"/>
    </source>
</evidence>
<dbReference type="PROSITE" id="PS51194">
    <property type="entry name" value="HELICASE_CTER"/>
    <property type="match status" value="1"/>
</dbReference>
<evidence type="ECO:0000256" key="9">
    <source>
        <dbReference type="ARBA" id="ARBA00023125"/>
    </source>
</evidence>
<keyword evidence="3 12" id="KW-0479">Metal-binding</keyword>
<keyword evidence="1 12" id="KW-0639">Primosome</keyword>
<comment type="subunit">
    <text evidence="12">Component of the replication restart primosome.</text>
</comment>
<dbReference type="SUPFAM" id="SSF52540">
    <property type="entry name" value="P-loop containing nucleoside triphosphate hydrolases"/>
    <property type="match status" value="1"/>
</dbReference>
<proteinExistence type="inferred from homology"/>
<evidence type="ECO:0000256" key="12">
    <source>
        <dbReference type="HAMAP-Rule" id="MF_00983"/>
    </source>
</evidence>
<dbReference type="Proteomes" id="UP000004923">
    <property type="component" value="Unassembled WGS sequence"/>
</dbReference>
<evidence type="ECO:0000256" key="2">
    <source>
        <dbReference type="ARBA" id="ARBA00022705"/>
    </source>
</evidence>
<dbReference type="HOGENOM" id="CLU_013353_3_1_9"/>
<feature type="binding site" evidence="12">
    <location>
        <position position="476"/>
    </location>
    <ligand>
        <name>Zn(2+)</name>
        <dbReference type="ChEBI" id="CHEBI:29105"/>
        <label>2</label>
    </ligand>
</feature>
<dbReference type="EMBL" id="AEVN01000033">
    <property type="protein sequence ID" value="EFY05116.1"/>
    <property type="molecule type" value="Genomic_DNA"/>
</dbReference>
<dbReference type="GO" id="GO:0043138">
    <property type="term" value="F:3'-5' DNA helicase activity"/>
    <property type="evidence" value="ECO:0007669"/>
    <property type="project" value="UniProtKB-EC"/>
</dbReference>
<evidence type="ECO:0000256" key="11">
    <source>
        <dbReference type="ARBA" id="ARBA00048988"/>
    </source>
</evidence>
<keyword evidence="16" id="KW-1185">Reference proteome</keyword>
<evidence type="ECO:0000256" key="1">
    <source>
        <dbReference type="ARBA" id="ARBA00022515"/>
    </source>
</evidence>